<evidence type="ECO:0000313" key="5">
    <source>
        <dbReference type="RefSeq" id="XP_049312274.1"/>
    </source>
</evidence>
<feature type="compositionally biased region" description="Polar residues" evidence="1">
    <location>
        <begin position="866"/>
        <end position="879"/>
    </location>
</feature>
<dbReference type="Proteomes" id="UP001652620">
    <property type="component" value="Chromosome 4"/>
</dbReference>
<dbReference type="Pfam" id="PF15888">
    <property type="entry name" value="FOG_N"/>
    <property type="match status" value="1"/>
</dbReference>
<proteinExistence type="predicted"/>
<dbReference type="KEGG" id="bdr:105227243"/>
<protein>
    <submittedName>
        <fullName evidence="4 5">Protein folded gastrulation</fullName>
    </submittedName>
</protein>
<organism evidence="3 4">
    <name type="scientific">Bactrocera dorsalis</name>
    <name type="common">Oriental fruit fly</name>
    <name type="synonym">Dacus dorsalis</name>
    <dbReference type="NCBI Taxonomy" id="27457"/>
    <lineage>
        <taxon>Eukaryota</taxon>
        <taxon>Metazoa</taxon>
        <taxon>Ecdysozoa</taxon>
        <taxon>Arthropoda</taxon>
        <taxon>Hexapoda</taxon>
        <taxon>Insecta</taxon>
        <taxon>Pterygota</taxon>
        <taxon>Neoptera</taxon>
        <taxon>Endopterygota</taxon>
        <taxon>Diptera</taxon>
        <taxon>Brachycera</taxon>
        <taxon>Muscomorpha</taxon>
        <taxon>Tephritoidea</taxon>
        <taxon>Tephritidae</taxon>
        <taxon>Bactrocera</taxon>
        <taxon>Bactrocera</taxon>
    </lineage>
</organism>
<dbReference type="OrthoDB" id="8197748at2759"/>
<dbReference type="RefSeq" id="XP_049312274.1">
    <property type="nucleotide sequence ID" value="XM_049456317.1"/>
</dbReference>
<evidence type="ECO:0000256" key="1">
    <source>
        <dbReference type="SAM" id="MobiDB-lite"/>
    </source>
</evidence>
<feature type="compositionally biased region" description="Polar residues" evidence="1">
    <location>
        <begin position="529"/>
        <end position="546"/>
    </location>
</feature>
<evidence type="ECO:0000313" key="4">
    <source>
        <dbReference type="RefSeq" id="XP_011204786.2"/>
    </source>
</evidence>
<feature type="region of interest" description="Disordered" evidence="1">
    <location>
        <begin position="505"/>
        <end position="546"/>
    </location>
</feature>
<feature type="region of interest" description="Disordered" evidence="1">
    <location>
        <begin position="1023"/>
        <end position="1085"/>
    </location>
</feature>
<reference evidence="4 5" key="1">
    <citation type="submission" date="2025-05" db="UniProtKB">
        <authorList>
            <consortium name="RefSeq"/>
        </authorList>
    </citation>
    <scope>IDENTIFICATION</scope>
    <source>
        <tissue evidence="4 5">Adult</tissue>
    </source>
</reference>
<gene>
    <name evidence="4 5" type="primary">LOC105227243</name>
</gene>
<feature type="compositionally biased region" description="Polar residues" evidence="1">
    <location>
        <begin position="948"/>
        <end position="963"/>
    </location>
</feature>
<feature type="region of interest" description="Disordered" evidence="1">
    <location>
        <begin position="850"/>
        <end position="883"/>
    </location>
</feature>
<dbReference type="InterPro" id="IPR031761">
    <property type="entry name" value="FOG_N"/>
</dbReference>
<feature type="domain" description="Folded gastrulation N-terminal" evidence="2">
    <location>
        <begin position="155"/>
        <end position="269"/>
    </location>
</feature>
<dbReference type="AlphaFoldDB" id="A0A6I9V164"/>
<dbReference type="InParanoid" id="A0A6I9V164"/>
<evidence type="ECO:0000313" key="3">
    <source>
        <dbReference type="Proteomes" id="UP001652620"/>
    </source>
</evidence>
<dbReference type="GeneID" id="105227243"/>
<feature type="compositionally biased region" description="Low complexity" evidence="1">
    <location>
        <begin position="1023"/>
        <end position="1075"/>
    </location>
</feature>
<name>A0A6I9V164_BACDO</name>
<dbReference type="RefSeq" id="XP_011204786.2">
    <property type="nucleotide sequence ID" value="XM_011206484.4"/>
</dbReference>
<accession>A0A6I9V164</accession>
<feature type="region of interest" description="Disordered" evidence="1">
    <location>
        <begin position="948"/>
        <end position="984"/>
    </location>
</feature>
<sequence>MITRIQAAQAAASRVITTTPTCNGSKSRAMQHHTKTANSTTITTTTTKAGQMQKHMTVNTLDATTMMAATATTRVRRAAATWRRCSMAALQVLLLVCALPPPLQPLRLSTQRWAGAVEALPITSKPIEGTAENLAWQEWLMLPAEQKQLEKSRKVTPKSIFSLPFRDCPPGHQLFQSRCIPTVNINQSDLLTQQVLGLFGGSNAGATGADTAYEIDYGDEEYDLGLGEGEPVMMYEAPSQPFNGGLVVGASNTQQPPARDEPLKFNLFQQKFPTNDYEADMSSGAMEGSGAARPLTELLAANGSKGERADVVGNDNDAGATLFNTTQFLDAVQGFFQRNVAAAQSESNATIAAETGSNANITDHNMRAVNGSQVLADLSAADSNVPAFADGDIDAIILPAVGAGTTAKTVGGYAGGDLEPQRISLFKDDSSVHLVTTVIAQPASVDRAGGAEEDAVAGDLVAAAQQQENSIAQFLRADALLPLSSVAPYITTTTTTTTTTAATTPYTFDAGHAPKTSSMSAKDERPRSVTAQKASTAANDTDAQETSFITTTEPEGTTNFQIDETTVIEAQQDADAVAAESKLSLLQTIAQQQQLELEKSKATAAEDVPSTTMVVTGTVDDDETTVAGDKTTTETETIINETTTTVQNVSEESAETAETTVQPLPSADAVSAATTTPQAISASTYRFRHTPTVATAAVTPIQLPARSSTADKQVPSLVTTVVPQTADAILADEGTTTRVSAGSALVNDVPRSGNKTDNGDLVNVVAASINSDTDNDSNKYKNVAAHNHNRPAEAASVTRDVNIAQELRMINELVKGNRQASATKMAATKTTETAATTTTTTTATIIQSTTISTPQTANAPAEDVQKATSAADNDQQGSASGAEVAQLEEEVDAATATATAVTATQVADASALNEASLPAESSSEIVATTTTTATAQSLSLTKMESANQSAESVTAENAAVSESSTKKRAGVEAHTSAEPDFETEATATDTEFMAATTLWSRIMPIFGFGGSTVVAEANAPAVTTPTTTTEVADHTPVGSISSNSSSISSSSKSKNSLSEKSSSMAKNNNNNNIINSQKSDFDTPSRRNSKIIRIDHFSDNSVAAATAATTTNTLEDTAATITKQTDDFVIVPEEHEPMEQSAYWWLPANWRLNRGTTIEEQPLLFRLWSAFPESQMKTKVRT</sequence>
<keyword evidence="3" id="KW-1185">Reference proteome</keyword>
<evidence type="ECO:0000259" key="2">
    <source>
        <dbReference type="Pfam" id="PF15888"/>
    </source>
</evidence>